<reference evidence="4" key="1">
    <citation type="submission" date="2017-01" db="EMBL/GenBank/DDBJ databases">
        <authorList>
            <person name="Varghese N."/>
            <person name="Submissions S."/>
        </authorList>
    </citation>
    <scope>NUCLEOTIDE SEQUENCE [LARGE SCALE GENOMIC DNA]</scope>
    <source>
        <strain evidence="4">DSM 24913</strain>
    </source>
</reference>
<dbReference type="PANTHER" id="PTHR45947">
    <property type="entry name" value="SULFOQUINOVOSYL TRANSFERASE SQD2"/>
    <property type="match status" value="1"/>
</dbReference>
<sequence length="383" mass="43965">MRVVHIIERIDSSYGGPAVSLPLFLKSLDKLHVDSEVWSVSMDSNVDNKLLHDFGVNFSVFRRSFGRYLSLALVYKVLLSCVKRDVDIFHFHSVWSSPTWFGMLLCRIFKVPYILSPRSSLYDKSLQKRRALKSLLSVLFLRSLISKCEFVHCTDDEEERDVLRFCNCRTIVIPHGVDLPGESHRQSSSSEELTKMDFGLRSILYCSRIHPRKNLHIAIEAFANSGLARLGWKFFVAGPVDDRVYFNSISQYIDKNSLHNNVVFLGMVVEPEKSLLYEYCDVFILLSSFENFGMSIAEAIVSNSYVIISKNTPWSNLEQYGVGCSCEIDASEVANALLEYCSINQDREGSRIGDYEGYIRDNCILWDDVAMKFESEYRRIYES</sequence>
<keyword evidence="4" id="KW-1185">Reference proteome</keyword>
<dbReference type="OrthoDB" id="9801609at2"/>
<feature type="domain" description="Glycosyl transferase family 1" evidence="1">
    <location>
        <begin position="203"/>
        <end position="313"/>
    </location>
</feature>
<gene>
    <name evidence="3" type="ORF">SAMN05421686_104105</name>
</gene>
<protein>
    <submittedName>
        <fullName evidence="3">Glycosyltransferase involved in cell wall bisynthesis</fullName>
    </submittedName>
</protein>
<dbReference type="STRING" id="484498.SAMN05421686_104105"/>
<dbReference type="InterPro" id="IPR028098">
    <property type="entry name" value="Glyco_trans_4-like_N"/>
</dbReference>
<evidence type="ECO:0000313" key="3">
    <source>
        <dbReference type="EMBL" id="SIS75284.1"/>
    </source>
</evidence>
<organism evidence="3 4">
    <name type="scientific">Thalassolituus maritimus</name>
    <dbReference type="NCBI Taxonomy" id="484498"/>
    <lineage>
        <taxon>Bacteria</taxon>
        <taxon>Pseudomonadati</taxon>
        <taxon>Pseudomonadota</taxon>
        <taxon>Gammaproteobacteria</taxon>
        <taxon>Oceanospirillales</taxon>
        <taxon>Oceanospirillaceae</taxon>
        <taxon>Thalassolituus</taxon>
    </lineage>
</organism>
<evidence type="ECO:0000259" key="2">
    <source>
        <dbReference type="Pfam" id="PF13439"/>
    </source>
</evidence>
<accession>A0A1N7LNB8</accession>
<dbReference type="Gene3D" id="3.40.50.2000">
    <property type="entry name" value="Glycogen Phosphorylase B"/>
    <property type="match status" value="2"/>
</dbReference>
<dbReference type="Pfam" id="PF13439">
    <property type="entry name" value="Glyco_transf_4"/>
    <property type="match status" value="1"/>
</dbReference>
<dbReference type="InterPro" id="IPR001296">
    <property type="entry name" value="Glyco_trans_1"/>
</dbReference>
<dbReference type="AlphaFoldDB" id="A0A1N7LNB8"/>
<dbReference type="RefSeq" id="WP_076514976.1">
    <property type="nucleotide sequence ID" value="NZ_FTOH01000004.1"/>
</dbReference>
<dbReference type="InterPro" id="IPR050194">
    <property type="entry name" value="Glycosyltransferase_grp1"/>
</dbReference>
<keyword evidence="3" id="KW-0808">Transferase</keyword>
<name>A0A1N7LNB8_9GAMM</name>
<evidence type="ECO:0000313" key="4">
    <source>
        <dbReference type="Proteomes" id="UP000185639"/>
    </source>
</evidence>
<dbReference type="SUPFAM" id="SSF53756">
    <property type="entry name" value="UDP-Glycosyltransferase/glycogen phosphorylase"/>
    <property type="match status" value="1"/>
</dbReference>
<dbReference type="Proteomes" id="UP000185639">
    <property type="component" value="Unassembled WGS sequence"/>
</dbReference>
<dbReference type="Pfam" id="PF00534">
    <property type="entry name" value="Glycos_transf_1"/>
    <property type="match status" value="1"/>
</dbReference>
<feature type="domain" description="Glycosyltransferase subfamily 4-like N-terminal" evidence="2">
    <location>
        <begin position="15"/>
        <end position="179"/>
    </location>
</feature>
<proteinExistence type="predicted"/>
<dbReference type="PANTHER" id="PTHR45947:SF3">
    <property type="entry name" value="SULFOQUINOVOSYL TRANSFERASE SQD2"/>
    <property type="match status" value="1"/>
</dbReference>
<dbReference type="EMBL" id="FTOH01000004">
    <property type="protein sequence ID" value="SIS75284.1"/>
    <property type="molecule type" value="Genomic_DNA"/>
</dbReference>
<evidence type="ECO:0000259" key="1">
    <source>
        <dbReference type="Pfam" id="PF00534"/>
    </source>
</evidence>
<dbReference type="GO" id="GO:0016758">
    <property type="term" value="F:hexosyltransferase activity"/>
    <property type="evidence" value="ECO:0007669"/>
    <property type="project" value="TreeGrafter"/>
</dbReference>